<comment type="caution">
    <text evidence="1">The sequence shown here is derived from an EMBL/GenBank/DDBJ whole genome shotgun (WGS) entry which is preliminary data.</text>
</comment>
<gene>
    <name evidence="1" type="ORF">BaRGS_00038520</name>
</gene>
<protein>
    <submittedName>
        <fullName evidence="1">Uncharacterized protein</fullName>
    </submittedName>
</protein>
<keyword evidence="2" id="KW-1185">Reference proteome</keyword>
<dbReference type="AlphaFoldDB" id="A0ABD0J5F8"/>
<reference evidence="1 2" key="1">
    <citation type="journal article" date="2023" name="Sci. Data">
        <title>Genome assembly of the Korean intertidal mud-creeper Batillaria attramentaria.</title>
        <authorList>
            <person name="Patra A.K."/>
            <person name="Ho P.T."/>
            <person name="Jun S."/>
            <person name="Lee S.J."/>
            <person name="Kim Y."/>
            <person name="Won Y.J."/>
        </authorList>
    </citation>
    <scope>NUCLEOTIDE SEQUENCE [LARGE SCALE GENOMIC DNA]</scope>
    <source>
        <strain evidence="1">Wonlab-2016</strain>
    </source>
</reference>
<evidence type="ECO:0000313" key="1">
    <source>
        <dbReference type="EMBL" id="KAK7462072.1"/>
    </source>
</evidence>
<accession>A0ABD0J5F8</accession>
<dbReference type="EMBL" id="JACVVK020000625">
    <property type="protein sequence ID" value="KAK7462072.1"/>
    <property type="molecule type" value="Genomic_DNA"/>
</dbReference>
<sequence length="108" mass="12145">MTPRHSASRALPREPFESLHSAADQTLALSQPGVGRLSSPSREKHCVLKRLREIRVKLQRQPFLPLASVIKSALLKMSLVAFYTFSQAQNAGEEERNWDGDDWCIGVE</sequence>
<dbReference type="Proteomes" id="UP001519460">
    <property type="component" value="Unassembled WGS sequence"/>
</dbReference>
<organism evidence="1 2">
    <name type="scientific">Batillaria attramentaria</name>
    <dbReference type="NCBI Taxonomy" id="370345"/>
    <lineage>
        <taxon>Eukaryota</taxon>
        <taxon>Metazoa</taxon>
        <taxon>Spiralia</taxon>
        <taxon>Lophotrochozoa</taxon>
        <taxon>Mollusca</taxon>
        <taxon>Gastropoda</taxon>
        <taxon>Caenogastropoda</taxon>
        <taxon>Sorbeoconcha</taxon>
        <taxon>Cerithioidea</taxon>
        <taxon>Batillariidae</taxon>
        <taxon>Batillaria</taxon>
    </lineage>
</organism>
<evidence type="ECO:0000313" key="2">
    <source>
        <dbReference type="Proteomes" id="UP001519460"/>
    </source>
</evidence>
<name>A0ABD0J5F8_9CAEN</name>
<proteinExistence type="predicted"/>